<keyword evidence="6" id="KW-1185">Reference proteome</keyword>
<dbReference type="InterPro" id="IPR051159">
    <property type="entry name" value="Hexapeptide_acetyltransf"/>
</dbReference>
<evidence type="ECO:0000313" key="5">
    <source>
        <dbReference type="EMBL" id="TXD89058.1"/>
    </source>
</evidence>
<evidence type="ECO:0000313" key="6">
    <source>
        <dbReference type="Proteomes" id="UP000321578"/>
    </source>
</evidence>
<dbReference type="GO" id="GO:0008374">
    <property type="term" value="F:O-acyltransferase activity"/>
    <property type="evidence" value="ECO:0007669"/>
    <property type="project" value="TreeGrafter"/>
</dbReference>
<gene>
    <name evidence="5" type="ORF">ESY86_09795</name>
</gene>
<comment type="caution">
    <text evidence="5">The sequence shown here is derived from an EMBL/GenBank/DDBJ whole genome shotgun (WGS) entry which is preliminary data.</text>
</comment>
<dbReference type="InterPro" id="IPR001451">
    <property type="entry name" value="Hexapep"/>
</dbReference>
<keyword evidence="4 5" id="KW-0012">Acyltransferase</keyword>
<evidence type="ECO:0000256" key="3">
    <source>
        <dbReference type="ARBA" id="ARBA00022737"/>
    </source>
</evidence>
<protein>
    <submittedName>
        <fullName evidence="5">Acyltransferase</fullName>
    </submittedName>
</protein>
<comment type="similarity">
    <text evidence="1">Belongs to the transferase hexapeptide repeat family.</text>
</comment>
<name>A0A5C6ZG43_9FLAO</name>
<dbReference type="GO" id="GO:0005829">
    <property type="term" value="C:cytosol"/>
    <property type="evidence" value="ECO:0007669"/>
    <property type="project" value="TreeGrafter"/>
</dbReference>
<dbReference type="InterPro" id="IPR018357">
    <property type="entry name" value="Hexapep_transf_CS"/>
</dbReference>
<dbReference type="EMBL" id="VORO01000009">
    <property type="protein sequence ID" value="TXD89058.1"/>
    <property type="molecule type" value="Genomic_DNA"/>
</dbReference>
<accession>A0A5C6ZG43</accession>
<dbReference type="PANTHER" id="PTHR23416">
    <property type="entry name" value="SIALIC ACID SYNTHASE-RELATED"/>
    <property type="match status" value="1"/>
</dbReference>
<reference evidence="5 6" key="1">
    <citation type="submission" date="2019-08" db="EMBL/GenBank/DDBJ databases">
        <title>Genomes of Subsaximicrobium wynnwilliamsii strains.</title>
        <authorList>
            <person name="Bowman J.P."/>
        </authorList>
    </citation>
    <scope>NUCLEOTIDE SEQUENCE [LARGE SCALE GENOMIC DNA]</scope>
    <source>
        <strain evidence="5 6">2-80-2</strain>
    </source>
</reference>
<dbReference type="OrthoDB" id="9801697at2"/>
<dbReference type="Pfam" id="PF00132">
    <property type="entry name" value="Hexapep"/>
    <property type="match status" value="1"/>
</dbReference>
<evidence type="ECO:0000256" key="2">
    <source>
        <dbReference type="ARBA" id="ARBA00022679"/>
    </source>
</evidence>
<proteinExistence type="inferred from homology"/>
<dbReference type="InterPro" id="IPR011004">
    <property type="entry name" value="Trimer_LpxA-like_sf"/>
</dbReference>
<dbReference type="RefSeq" id="WP_147086412.1">
    <property type="nucleotide sequence ID" value="NZ_VORM01000032.1"/>
</dbReference>
<dbReference type="AlphaFoldDB" id="A0A5C6ZG43"/>
<organism evidence="5 6">
    <name type="scientific">Subsaximicrobium wynnwilliamsii</name>
    <dbReference type="NCBI Taxonomy" id="291179"/>
    <lineage>
        <taxon>Bacteria</taxon>
        <taxon>Pseudomonadati</taxon>
        <taxon>Bacteroidota</taxon>
        <taxon>Flavobacteriia</taxon>
        <taxon>Flavobacteriales</taxon>
        <taxon>Flavobacteriaceae</taxon>
        <taxon>Subsaximicrobium</taxon>
    </lineage>
</organism>
<dbReference type="Proteomes" id="UP000321578">
    <property type="component" value="Unassembled WGS sequence"/>
</dbReference>
<keyword evidence="2 5" id="KW-0808">Transferase</keyword>
<evidence type="ECO:0000256" key="1">
    <source>
        <dbReference type="ARBA" id="ARBA00007274"/>
    </source>
</evidence>
<dbReference type="SUPFAM" id="SSF51161">
    <property type="entry name" value="Trimeric LpxA-like enzymes"/>
    <property type="match status" value="2"/>
</dbReference>
<evidence type="ECO:0000256" key="4">
    <source>
        <dbReference type="ARBA" id="ARBA00023315"/>
    </source>
</evidence>
<dbReference type="CDD" id="cd04647">
    <property type="entry name" value="LbH_MAT_like"/>
    <property type="match status" value="1"/>
</dbReference>
<dbReference type="Gene3D" id="2.160.10.10">
    <property type="entry name" value="Hexapeptide repeat proteins"/>
    <property type="match status" value="2"/>
</dbReference>
<dbReference type="PROSITE" id="PS00101">
    <property type="entry name" value="HEXAPEP_TRANSFERASES"/>
    <property type="match status" value="1"/>
</dbReference>
<sequence>MTIILSYIKYWVNSFIRNLYWLYRLMNVKFDRNSNLSFPIIVEGRGKIAFGEYAQVQKGVNLGVGDNGSLVIGNECKLEKDALIRVGADKNFKIGHKFHLGHGVRLYVQDDWEFHNHTSIHSLCSISSREPGLAGKFIMHDNSHIGDNCIIDVSDDITIMENVAIGPNCTFYSHDHKYEDFSKAAWAGKTYTAKIFIGKNSWIGSNVTILPGVTIGSHVVVAAGSVVTKDLEDNSVYAGVPAKKMKTIE</sequence>
<dbReference type="PANTHER" id="PTHR23416:SF23">
    <property type="entry name" value="ACETYLTRANSFERASE C18B11.09C-RELATED"/>
    <property type="match status" value="1"/>
</dbReference>
<keyword evidence="3" id="KW-0677">Repeat</keyword>